<accession>A0A1N7PCU0</accession>
<proteinExistence type="predicted"/>
<keyword evidence="1" id="KW-0472">Membrane</keyword>
<dbReference type="AlphaFoldDB" id="A0A1N7PCU0"/>
<keyword evidence="1" id="KW-0812">Transmembrane</keyword>
<dbReference type="EMBL" id="FTOH01000009">
    <property type="protein sequence ID" value="SIT08394.1"/>
    <property type="molecule type" value="Genomic_DNA"/>
</dbReference>
<reference evidence="3" key="1">
    <citation type="submission" date="2017-01" db="EMBL/GenBank/DDBJ databases">
        <authorList>
            <person name="Varghese N."/>
            <person name="Submissions S."/>
        </authorList>
    </citation>
    <scope>NUCLEOTIDE SEQUENCE [LARGE SCALE GENOMIC DNA]</scope>
    <source>
        <strain evidence="3">DSM 24913</strain>
    </source>
</reference>
<organism evidence="2 3">
    <name type="scientific">Thalassolituus maritimus</name>
    <dbReference type="NCBI Taxonomy" id="484498"/>
    <lineage>
        <taxon>Bacteria</taxon>
        <taxon>Pseudomonadati</taxon>
        <taxon>Pseudomonadota</taxon>
        <taxon>Gammaproteobacteria</taxon>
        <taxon>Oceanospirillales</taxon>
        <taxon>Oceanospirillaceae</taxon>
        <taxon>Thalassolituus</taxon>
    </lineage>
</organism>
<keyword evidence="1" id="KW-1133">Transmembrane helix</keyword>
<sequence length="265" mass="30179">MEVGSLKSLKYKALLTIDRIGFTLAVTLISFSAAFSLMDAVKFFKEVLNDFVPFLFHIGVDSGALYAIGCASLSIFIWWFLSRLIVDKKLKSIKWSEISEETDLKNVYVSKDFNRYLILGFSKWLIAALSVLVVAPLYSQVLYPTLFLVVVSLSALVAVGASIFIYMNYREPRVHREYYPDTHHLYPIWLSSEDGIWDVASDQEMSQIPVDSNDYKIALYLASKVSDRNEDAKCEINFDVISNITIDDYLLPYEISFGYSEEELG</sequence>
<gene>
    <name evidence="2" type="ORF">SAMN05421686_10994</name>
</gene>
<evidence type="ECO:0000313" key="3">
    <source>
        <dbReference type="Proteomes" id="UP000185639"/>
    </source>
</evidence>
<feature type="transmembrane region" description="Helical" evidence="1">
    <location>
        <begin position="116"/>
        <end position="139"/>
    </location>
</feature>
<feature type="transmembrane region" description="Helical" evidence="1">
    <location>
        <begin position="64"/>
        <end position="86"/>
    </location>
</feature>
<feature type="transmembrane region" description="Helical" evidence="1">
    <location>
        <begin position="145"/>
        <end position="166"/>
    </location>
</feature>
<dbReference type="STRING" id="484498.SAMN05421686_10994"/>
<keyword evidence="3" id="KW-1185">Reference proteome</keyword>
<dbReference type="Proteomes" id="UP000185639">
    <property type="component" value="Unassembled WGS sequence"/>
</dbReference>
<evidence type="ECO:0000256" key="1">
    <source>
        <dbReference type="SAM" id="Phobius"/>
    </source>
</evidence>
<feature type="transmembrane region" description="Helical" evidence="1">
    <location>
        <begin position="20"/>
        <end position="44"/>
    </location>
</feature>
<protein>
    <submittedName>
        <fullName evidence="2">Uncharacterized protein</fullName>
    </submittedName>
</protein>
<name>A0A1N7PCU0_9GAMM</name>
<evidence type="ECO:0000313" key="2">
    <source>
        <dbReference type="EMBL" id="SIT08394.1"/>
    </source>
</evidence>